<accession>A0ABV5S292</accession>
<comment type="caution">
    <text evidence="3">The sequence shown here is derived from an EMBL/GenBank/DDBJ whole genome shotgun (WGS) entry which is preliminary data.</text>
</comment>
<keyword evidence="4" id="KW-1185">Reference proteome</keyword>
<dbReference type="EMBL" id="JBHMBW010000019">
    <property type="protein sequence ID" value="MFB9625768.1"/>
    <property type="molecule type" value="Genomic_DNA"/>
</dbReference>
<name>A0ABV5S292_9ACTN</name>
<dbReference type="InterPro" id="IPR015124">
    <property type="entry name" value="Stf0"/>
</dbReference>
<sequence>MVGVTTPIDAYFVCATPRTGSSLLLGLLESTRVAGRPQAYFREPDESLWAGRWGLPGTAGYDDFVRAALAAGRTGNGVFGAKLMWGTLDHVVARLGVVHPDLAGRDLPLLERAFGRTRFVYLRRDDVLAQAVSWLRAEQTGAWYVGVDGETDDAERSGREPGYDADGIRALIEQIGEHNAAWEEWFASQGVRPYTVRYEDLDADLAGVTRGILGFLGLDLPEGHTVEPRHHRQADDLNAAWIERYRRESA</sequence>
<dbReference type="InterPro" id="IPR027417">
    <property type="entry name" value="P-loop_NTPase"/>
</dbReference>
<comment type="pathway">
    <text evidence="1">Glycolipid metabolism.</text>
</comment>
<dbReference type="Gene3D" id="3.40.50.300">
    <property type="entry name" value="P-loop containing nucleotide triphosphate hydrolases"/>
    <property type="match status" value="1"/>
</dbReference>
<evidence type="ECO:0000259" key="2">
    <source>
        <dbReference type="Pfam" id="PF09037"/>
    </source>
</evidence>
<dbReference type="Proteomes" id="UP001589532">
    <property type="component" value="Unassembled WGS sequence"/>
</dbReference>
<dbReference type="PIRSF" id="PIRSF021497">
    <property type="entry name" value="Sulphotransferase_Stf0"/>
    <property type="match status" value="1"/>
</dbReference>
<dbReference type="SUPFAM" id="SSF52540">
    <property type="entry name" value="P-loop containing nucleoside triphosphate hydrolases"/>
    <property type="match status" value="1"/>
</dbReference>
<evidence type="ECO:0000313" key="3">
    <source>
        <dbReference type="EMBL" id="MFB9625768.1"/>
    </source>
</evidence>
<evidence type="ECO:0000313" key="4">
    <source>
        <dbReference type="Proteomes" id="UP001589532"/>
    </source>
</evidence>
<keyword evidence="1" id="KW-0119">Carbohydrate metabolism</keyword>
<keyword evidence="1" id="KW-0808">Transferase</keyword>
<protein>
    <recommendedName>
        <fullName evidence="1">Trehalose 2-sulfotransferase</fullName>
    </recommendedName>
</protein>
<feature type="domain" description="Sulphotransferase Stf0" evidence="2">
    <location>
        <begin position="10"/>
        <end position="248"/>
    </location>
</feature>
<dbReference type="Pfam" id="PF09037">
    <property type="entry name" value="Sulphotransf"/>
    <property type="match status" value="1"/>
</dbReference>
<comment type="similarity">
    <text evidence="1">Belongs to the Stf0 sulfotransferase family.</text>
</comment>
<dbReference type="RefSeq" id="WP_344984311.1">
    <property type="nucleotide sequence ID" value="NZ_BAAAXV010000001.1"/>
</dbReference>
<comment type="function">
    <text evidence="1">Catalyzes the sulfuryl group transfer from 3'-phosphoadenosine-5'-phosphosulfate (PAPS) to trehalose, leading to trehalose-2-sulfate (T2S).</text>
</comment>
<organism evidence="3 4">
    <name type="scientific">Nonomuraea helvata</name>
    <dbReference type="NCBI Taxonomy" id="37484"/>
    <lineage>
        <taxon>Bacteria</taxon>
        <taxon>Bacillati</taxon>
        <taxon>Actinomycetota</taxon>
        <taxon>Actinomycetes</taxon>
        <taxon>Streptosporangiales</taxon>
        <taxon>Streptosporangiaceae</taxon>
        <taxon>Nonomuraea</taxon>
    </lineage>
</organism>
<comment type="catalytic activity">
    <reaction evidence="1">
        <text>alpha,alpha-trehalose + 3'-phosphoadenylyl sulfate = 2-O-sulfo-alpha,alpha-trehalose + adenosine 3',5'-bisphosphate + H(+)</text>
        <dbReference type="Rhea" id="RHEA:41608"/>
        <dbReference type="ChEBI" id="CHEBI:15378"/>
        <dbReference type="ChEBI" id="CHEBI:16551"/>
        <dbReference type="ChEBI" id="CHEBI:58339"/>
        <dbReference type="ChEBI" id="CHEBI:58343"/>
        <dbReference type="ChEBI" id="CHEBI:60091"/>
        <dbReference type="EC" id="2.8.2.37"/>
    </reaction>
</comment>
<reference evidence="3 4" key="1">
    <citation type="submission" date="2024-09" db="EMBL/GenBank/DDBJ databases">
        <authorList>
            <person name="Sun Q."/>
            <person name="Mori K."/>
        </authorList>
    </citation>
    <scope>NUCLEOTIDE SEQUENCE [LARGE SCALE GENOMIC DNA]</scope>
    <source>
        <strain evidence="3 4">JCM 3143</strain>
    </source>
</reference>
<proteinExistence type="inferred from homology"/>
<evidence type="ECO:0000256" key="1">
    <source>
        <dbReference type="PIRNR" id="PIRNR021497"/>
    </source>
</evidence>
<dbReference type="InterPro" id="IPR024628">
    <property type="entry name" value="Sulfotransferase_Stf0_dom"/>
</dbReference>
<gene>
    <name evidence="3" type="ORF">ACFFSA_22015</name>
</gene>